<dbReference type="AlphaFoldDB" id="A0A1N7KW98"/>
<evidence type="ECO:0000259" key="10">
    <source>
        <dbReference type="PROSITE" id="PS50929"/>
    </source>
</evidence>
<dbReference type="PROSITE" id="PS00211">
    <property type="entry name" value="ABC_TRANSPORTER_1"/>
    <property type="match status" value="1"/>
</dbReference>
<dbReference type="STRING" id="252246.SAMN05421799_102228"/>
<evidence type="ECO:0000313" key="11">
    <source>
        <dbReference type="EMBL" id="SIS65844.1"/>
    </source>
</evidence>
<feature type="domain" description="ABC transmembrane type-1" evidence="10">
    <location>
        <begin position="19"/>
        <end position="302"/>
    </location>
</feature>
<sequence>MQPLRFMVSWLREAKGRMAGSLTLSMGTALASTAMMATAGYLISASALEPPTILMLWVPIVAVRFFGTSRAALRYLDRLVSHDAILRLAARLRARVYAYLDAHPGAWAGRRTSEALDLILADMDRVQNLVLRVVLPFASACGASALSAVWLWRIHETLGLAFVAGAALASIVLPALVVGLTARWEKARNEVRRDRLAAMDDLARGLEELLAHGLAARALGEMEALEAKENRLALRIDLAKAAAEGALYAAAMTTVALVTGEAARLHVAGQLPGPMVAAVALCTVASFEPWTALGAAYADLQAMAQSVSRLADTVSARGPKRMAAPRPPEPQAQPAPPSPSATGGQGARPSASSSPTSAHRVPQDIVLSARGLSCRRGDVWAVRGVDLDLRRGQRVAIVGDSGAGKTTLAEALLGLVHPEAGDVFWFGRRLSALADTEFRQRVTVVPQDGYVFHTTLRQNLLLARPDARDDDLAHALAVAQLGDLVARLPMGLDTWVGDRGHALSGGERQRIALARAVLRGAEVVVCDEPTASLDVETERAFIEAFFRAMEGRAVLWITHRMTGLERMDEILVMQGGRVVERGAHRELWQRGGVYRKLWEFGHDGALASARAFSARSDAPAPRPPLAGQTPT</sequence>
<dbReference type="Gene3D" id="1.20.1560.10">
    <property type="entry name" value="ABC transporter type 1, transmembrane domain"/>
    <property type="match status" value="1"/>
</dbReference>
<keyword evidence="5 8" id="KW-1133">Transmembrane helix</keyword>
<reference evidence="12" key="1">
    <citation type="submission" date="2017-01" db="EMBL/GenBank/DDBJ databases">
        <authorList>
            <person name="Varghese N."/>
            <person name="Submissions S."/>
        </authorList>
    </citation>
    <scope>NUCLEOTIDE SEQUENCE [LARGE SCALE GENOMIC DNA]</scope>
    <source>
        <strain evidence="12">DSM 16176</strain>
    </source>
</reference>
<dbReference type="SUPFAM" id="SSF90123">
    <property type="entry name" value="ABC transporter transmembrane region"/>
    <property type="match status" value="1"/>
</dbReference>
<dbReference type="InterPro" id="IPR003439">
    <property type="entry name" value="ABC_transporter-like_ATP-bd"/>
</dbReference>
<organism evidence="11 12">
    <name type="scientific">Alicyclobacillus vulcanalis</name>
    <dbReference type="NCBI Taxonomy" id="252246"/>
    <lineage>
        <taxon>Bacteria</taxon>
        <taxon>Bacillati</taxon>
        <taxon>Bacillota</taxon>
        <taxon>Bacilli</taxon>
        <taxon>Bacillales</taxon>
        <taxon>Alicyclobacillaceae</taxon>
        <taxon>Alicyclobacillus</taxon>
    </lineage>
</organism>
<dbReference type="GO" id="GO:0034775">
    <property type="term" value="P:glutathione transmembrane transport"/>
    <property type="evidence" value="ECO:0007669"/>
    <property type="project" value="InterPro"/>
</dbReference>
<keyword evidence="3" id="KW-0547">Nucleotide-binding</keyword>
<dbReference type="InterPro" id="IPR014223">
    <property type="entry name" value="ABC_CydC/D"/>
</dbReference>
<dbReference type="RefSeq" id="WP_076345101.1">
    <property type="nucleotide sequence ID" value="NZ_FTOO01000002.1"/>
</dbReference>
<feature type="region of interest" description="Disordered" evidence="7">
    <location>
        <begin position="314"/>
        <end position="362"/>
    </location>
</feature>
<name>A0A1N7KW98_9BACL</name>
<dbReference type="InterPro" id="IPR017871">
    <property type="entry name" value="ABC_transporter-like_CS"/>
</dbReference>
<evidence type="ECO:0000256" key="7">
    <source>
        <dbReference type="SAM" id="MobiDB-lite"/>
    </source>
</evidence>
<feature type="transmembrane region" description="Helical" evidence="8">
    <location>
        <begin position="54"/>
        <end position="73"/>
    </location>
</feature>
<dbReference type="EMBL" id="FTOO01000002">
    <property type="protein sequence ID" value="SIS65844.1"/>
    <property type="molecule type" value="Genomic_DNA"/>
</dbReference>
<dbReference type="GO" id="GO:0016887">
    <property type="term" value="F:ATP hydrolysis activity"/>
    <property type="evidence" value="ECO:0007669"/>
    <property type="project" value="InterPro"/>
</dbReference>
<comment type="subcellular location">
    <subcellularLocation>
        <location evidence="1">Cell membrane</location>
        <topology evidence="1">Multi-pass membrane protein</topology>
    </subcellularLocation>
</comment>
<evidence type="ECO:0000256" key="2">
    <source>
        <dbReference type="ARBA" id="ARBA00022692"/>
    </source>
</evidence>
<feature type="region of interest" description="Disordered" evidence="7">
    <location>
        <begin position="612"/>
        <end position="631"/>
    </location>
</feature>
<feature type="compositionally biased region" description="Low complexity" evidence="7">
    <location>
        <begin position="349"/>
        <end position="358"/>
    </location>
</feature>
<dbReference type="PANTHER" id="PTHR24221:SF590">
    <property type="entry name" value="COMPONENT LINKED WITH THE ASSEMBLY OF CYTOCHROME' TRANSPORT TRANSMEMBRANE ATP-BINDING PROTEIN ABC TRANSPORTER CYDD-RELATED"/>
    <property type="match status" value="1"/>
</dbReference>
<keyword evidence="2 8" id="KW-0812">Transmembrane</keyword>
<dbReference type="OrthoDB" id="1240423at2"/>
<dbReference type="PANTHER" id="PTHR24221">
    <property type="entry name" value="ATP-BINDING CASSETTE SUB-FAMILY B"/>
    <property type="match status" value="1"/>
</dbReference>
<feature type="transmembrane region" description="Helical" evidence="8">
    <location>
        <begin position="158"/>
        <end position="182"/>
    </location>
</feature>
<evidence type="ECO:0000256" key="6">
    <source>
        <dbReference type="ARBA" id="ARBA00023136"/>
    </source>
</evidence>
<dbReference type="NCBIfam" id="TIGR02868">
    <property type="entry name" value="CydC"/>
    <property type="match status" value="1"/>
</dbReference>
<dbReference type="GO" id="GO:0045454">
    <property type="term" value="P:cell redox homeostasis"/>
    <property type="evidence" value="ECO:0007669"/>
    <property type="project" value="InterPro"/>
</dbReference>
<evidence type="ECO:0000256" key="4">
    <source>
        <dbReference type="ARBA" id="ARBA00022840"/>
    </source>
</evidence>
<dbReference type="Proteomes" id="UP000186156">
    <property type="component" value="Unassembled WGS sequence"/>
</dbReference>
<dbReference type="InterPro" id="IPR003593">
    <property type="entry name" value="AAA+_ATPase"/>
</dbReference>
<keyword evidence="4 11" id="KW-0067">ATP-binding</keyword>
<feature type="transmembrane region" description="Helical" evidence="8">
    <location>
        <begin position="21"/>
        <end position="42"/>
    </location>
</feature>
<feature type="domain" description="ABC transporter" evidence="9">
    <location>
        <begin position="367"/>
        <end position="600"/>
    </location>
</feature>
<accession>A0A1N7KW98</accession>
<dbReference type="Gene3D" id="3.40.50.300">
    <property type="entry name" value="P-loop containing nucleotide triphosphate hydrolases"/>
    <property type="match status" value="1"/>
</dbReference>
<evidence type="ECO:0000256" key="5">
    <source>
        <dbReference type="ARBA" id="ARBA00022989"/>
    </source>
</evidence>
<dbReference type="InterPro" id="IPR027417">
    <property type="entry name" value="P-loop_NTPase"/>
</dbReference>
<dbReference type="GO" id="GO:0140359">
    <property type="term" value="F:ABC-type transporter activity"/>
    <property type="evidence" value="ECO:0007669"/>
    <property type="project" value="InterPro"/>
</dbReference>
<dbReference type="SMART" id="SM00382">
    <property type="entry name" value="AAA"/>
    <property type="match status" value="1"/>
</dbReference>
<evidence type="ECO:0000256" key="1">
    <source>
        <dbReference type="ARBA" id="ARBA00004651"/>
    </source>
</evidence>
<evidence type="ECO:0000256" key="8">
    <source>
        <dbReference type="SAM" id="Phobius"/>
    </source>
</evidence>
<feature type="transmembrane region" description="Helical" evidence="8">
    <location>
        <begin position="129"/>
        <end position="152"/>
    </location>
</feature>
<feature type="compositionally biased region" description="Pro residues" evidence="7">
    <location>
        <begin position="325"/>
        <end position="339"/>
    </location>
</feature>
<dbReference type="InterPro" id="IPR011527">
    <property type="entry name" value="ABC1_TM_dom"/>
</dbReference>
<keyword evidence="6 8" id="KW-0472">Membrane</keyword>
<protein>
    <submittedName>
        <fullName evidence="11">ATP-binding cassette, subfamily C, CydC/ATP-binding cassette, subfamily C, CydCD</fullName>
    </submittedName>
</protein>
<proteinExistence type="predicted"/>
<dbReference type="InterPro" id="IPR039421">
    <property type="entry name" value="Type_1_exporter"/>
</dbReference>
<dbReference type="PROSITE" id="PS50929">
    <property type="entry name" value="ABC_TM1F"/>
    <property type="match status" value="1"/>
</dbReference>
<evidence type="ECO:0000259" key="9">
    <source>
        <dbReference type="PROSITE" id="PS50893"/>
    </source>
</evidence>
<dbReference type="SUPFAM" id="SSF52540">
    <property type="entry name" value="P-loop containing nucleoside triphosphate hydrolases"/>
    <property type="match status" value="1"/>
</dbReference>
<keyword evidence="12" id="KW-1185">Reference proteome</keyword>
<dbReference type="PROSITE" id="PS50893">
    <property type="entry name" value="ABC_TRANSPORTER_2"/>
    <property type="match status" value="1"/>
</dbReference>
<dbReference type="GO" id="GO:0005524">
    <property type="term" value="F:ATP binding"/>
    <property type="evidence" value="ECO:0007669"/>
    <property type="project" value="UniProtKB-KW"/>
</dbReference>
<dbReference type="InterPro" id="IPR036640">
    <property type="entry name" value="ABC1_TM_sf"/>
</dbReference>
<evidence type="ECO:0000256" key="3">
    <source>
        <dbReference type="ARBA" id="ARBA00022741"/>
    </source>
</evidence>
<gene>
    <name evidence="11" type="ORF">SAMN05421799_102228</name>
</gene>
<dbReference type="GO" id="GO:0005886">
    <property type="term" value="C:plasma membrane"/>
    <property type="evidence" value="ECO:0007669"/>
    <property type="project" value="UniProtKB-SubCell"/>
</dbReference>
<dbReference type="Pfam" id="PF00005">
    <property type="entry name" value="ABC_tran"/>
    <property type="match status" value="1"/>
</dbReference>
<evidence type="ECO:0000313" key="12">
    <source>
        <dbReference type="Proteomes" id="UP000186156"/>
    </source>
</evidence>